<dbReference type="Proteomes" id="UP001348817">
    <property type="component" value="Chromosome"/>
</dbReference>
<dbReference type="RefSeq" id="WP_338393053.1">
    <property type="nucleotide sequence ID" value="NZ_AP025314.1"/>
</dbReference>
<evidence type="ECO:0008006" key="3">
    <source>
        <dbReference type="Google" id="ProtNLM"/>
    </source>
</evidence>
<dbReference type="Pfam" id="PF25593">
    <property type="entry name" value="GldD_lipo"/>
    <property type="match status" value="1"/>
</dbReference>
<organism evidence="1 2">
    <name type="scientific">Fulvitalea axinellae</name>
    <dbReference type="NCBI Taxonomy" id="1182444"/>
    <lineage>
        <taxon>Bacteria</taxon>
        <taxon>Pseudomonadati</taxon>
        <taxon>Bacteroidota</taxon>
        <taxon>Cytophagia</taxon>
        <taxon>Cytophagales</taxon>
        <taxon>Persicobacteraceae</taxon>
        <taxon>Fulvitalea</taxon>
    </lineage>
</organism>
<evidence type="ECO:0000313" key="1">
    <source>
        <dbReference type="EMBL" id="BDD07745.1"/>
    </source>
</evidence>
<reference evidence="1 2" key="1">
    <citation type="submission" date="2021-12" db="EMBL/GenBank/DDBJ databases">
        <title>Genome sequencing of bacteria with rrn-lacking chromosome and rrn-plasmid.</title>
        <authorList>
            <person name="Anda M."/>
            <person name="Iwasaki W."/>
        </authorList>
    </citation>
    <scope>NUCLEOTIDE SEQUENCE [LARGE SCALE GENOMIC DNA]</scope>
    <source>
        <strain evidence="1 2">DSM 100852</strain>
    </source>
</reference>
<accession>A0AAU9CEI0</accession>
<protein>
    <recommendedName>
        <fullName evidence="3">Gliding motility lipoprotein GldD</fullName>
    </recommendedName>
</protein>
<dbReference type="KEGG" id="fax:FUAX_01770"/>
<proteinExistence type="predicted"/>
<evidence type="ECO:0000313" key="2">
    <source>
        <dbReference type="Proteomes" id="UP001348817"/>
    </source>
</evidence>
<gene>
    <name evidence="1" type="ORF">FUAX_01770</name>
</gene>
<dbReference type="AlphaFoldDB" id="A0AAU9CEI0"/>
<keyword evidence="2" id="KW-1185">Reference proteome</keyword>
<dbReference type="EMBL" id="AP025314">
    <property type="protein sequence ID" value="BDD07745.1"/>
    <property type="molecule type" value="Genomic_DNA"/>
</dbReference>
<name>A0AAU9CEI0_9BACT</name>
<sequence length="197" mass="23037">MRKTLALVLPGLLATLLWSCGQKDYYPKPLGYNRIELPPQQYTMSADSMPYRFEMSKHAVMLDDTSWISKRYWSQLYYPKLEASVELTYYNLKKDGKFLRELIEDSHRLSEKHQNKASSIESGFITTDEGYRAVITEIEGDVPTQFNFFVTDSTDNFLRGALYFRTSLKNDSLAPVIDYVKRDMVRMIKTTRWNVPK</sequence>
<dbReference type="InterPro" id="IPR019850">
    <property type="entry name" value="GldD-like"/>
</dbReference>